<evidence type="ECO:0000259" key="3">
    <source>
        <dbReference type="PROSITE" id="PS50011"/>
    </source>
</evidence>
<dbReference type="PANTHER" id="PTHR30483">
    <property type="entry name" value="LEUCINE-SPECIFIC-BINDING PROTEIN"/>
    <property type="match status" value="1"/>
</dbReference>
<dbReference type="InterPro" id="IPR028082">
    <property type="entry name" value="Peripla_BP_I"/>
</dbReference>
<accession>A0A1G7TV45</accession>
<dbReference type="SUPFAM" id="SSF53822">
    <property type="entry name" value="Periplasmic binding protein-like I"/>
    <property type="match status" value="1"/>
</dbReference>
<evidence type="ECO:0000256" key="2">
    <source>
        <dbReference type="SAM" id="MobiDB-lite"/>
    </source>
</evidence>
<evidence type="ECO:0000313" key="5">
    <source>
        <dbReference type="Proteomes" id="UP000199076"/>
    </source>
</evidence>
<dbReference type="PANTHER" id="PTHR30483:SF6">
    <property type="entry name" value="PERIPLASMIC BINDING PROTEIN OF ABC TRANSPORTER FOR NATURAL AMINO ACIDS"/>
    <property type="match status" value="1"/>
</dbReference>
<gene>
    <name evidence="4" type="ORF">SAMN05216218_1302</name>
</gene>
<dbReference type="AlphaFoldDB" id="A0A1G7TV45"/>
<dbReference type="Pfam" id="PF13458">
    <property type="entry name" value="Peripla_BP_6"/>
    <property type="match status" value="1"/>
</dbReference>
<protein>
    <submittedName>
        <fullName evidence="4">Protein kinase domain-containing protein</fullName>
    </submittedName>
</protein>
<keyword evidence="5" id="KW-1185">Reference proteome</keyword>
<dbReference type="InterPro" id="IPR051010">
    <property type="entry name" value="BCAA_transport"/>
</dbReference>
<dbReference type="GO" id="GO:0004672">
    <property type="term" value="F:protein kinase activity"/>
    <property type="evidence" value="ECO:0007669"/>
    <property type="project" value="InterPro"/>
</dbReference>
<dbReference type="Proteomes" id="UP000199076">
    <property type="component" value="Unassembled WGS sequence"/>
</dbReference>
<feature type="domain" description="Protein kinase" evidence="3">
    <location>
        <begin position="14"/>
        <end position="264"/>
    </location>
</feature>
<dbReference type="RefSeq" id="WP_092695650.1">
    <property type="nucleotide sequence ID" value="NZ_FNBK01000030.1"/>
</dbReference>
<dbReference type="PROSITE" id="PS50011">
    <property type="entry name" value="PROTEIN_KINASE_DOM"/>
    <property type="match status" value="1"/>
</dbReference>
<dbReference type="OrthoDB" id="41005at2157"/>
<dbReference type="SUPFAM" id="SSF56112">
    <property type="entry name" value="Protein kinase-like (PK-like)"/>
    <property type="match status" value="1"/>
</dbReference>
<keyword evidence="1" id="KW-0732">Signal</keyword>
<proteinExistence type="predicted"/>
<feature type="region of interest" description="Disordered" evidence="2">
    <location>
        <begin position="267"/>
        <end position="299"/>
    </location>
</feature>
<dbReference type="InterPro" id="IPR011009">
    <property type="entry name" value="Kinase-like_dom_sf"/>
</dbReference>
<dbReference type="CDD" id="cd06345">
    <property type="entry name" value="PBP1_ABC_ligand_binding-like"/>
    <property type="match status" value="1"/>
</dbReference>
<dbReference type="Gene3D" id="3.30.200.20">
    <property type="entry name" value="Phosphorylase Kinase, domain 1"/>
    <property type="match status" value="1"/>
</dbReference>
<name>A0A1G7TV45_9EURY</name>
<evidence type="ECO:0000256" key="1">
    <source>
        <dbReference type="ARBA" id="ARBA00022729"/>
    </source>
</evidence>
<dbReference type="InterPro" id="IPR000719">
    <property type="entry name" value="Prot_kinase_dom"/>
</dbReference>
<dbReference type="EMBL" id="FNBK01000030">
    <property type="protein sequence ID" value="SDG38609.1"/>
    <property type="molecule type" value="Genomic_DNA"/>
</dbReference>
<dbReference type="Pfam" id="PF00069">
    <property type="entry name" value="Pkinase"/>
    <property type="match status" value="1"/>
</dbReference>
<dbReference type="SMART" id="SM00220">
    <property type="entry name" value="S_TKc"/>
    <property type="match status" value="1"/>
</dbReference>
<sequence>MSDDIKTLIRETDVITAEIEQKGDYISVYQAELADTSDRVRILTLPPHIDDKEVATAFNRVAGGWEKANTHPNIVTVYDRGNEPQPWIAIEQVDKQTLKEAQSDLSPDEVRSVVIDIAEALRNAGLYNTHHLDLKPDNIWVVSDGEGVSALVDEWGLERVVRSTVDEFDVTPFTAPEVIKEPETRNERTDVFGLGALTYFALTGNIPFTSGKDIETSIRNGTVTPPSDADESLSATIDDIVMQALATDPSKRPDSVYSFKQSFDRAFSPSVETDPGVSEGATITENDNENNQDSEQNNGSVITTRRVALSIVGGAVGVGGLVVSQSSNNANRNAGAGAIPEEMTIGVLAPAPENNPIGESIANSAKLAVNRIESSSELLPQKNINVSIMNTEGTPSTGRQRYRELAQNEGLHLTTGVFRNDVLLQLMNLIAEEQTVHMTTGAATPTASNQVHNNYEQYKYHFRTGPINNYHRGQNMVDFLEAQRSNLGWDSVALLVEDYEWTNPVQQALNDHIGDLEVEVIMEQRYASGTQNFGPIYDSVEDSGADAAFVAMAHTGTAAVVQWAQDSRPFEFGGIHVPSQLPAYYNLTNGACRYTVTQNTATPQNEITDKTLQYAEDYNSQYGGYPVYAGYNTYDAILQWANVVTKHRTVDANEIVVGLENSSYIGTTGTLNYYGPDHKYAHDIRYNFTTNSSPESGINPVWQQWQEDDGRGVQEIIHPTYVESSTYQRPPWI</sequence>
<dbReference type="GO" id="GO:0005524">
    <property type="term" value="F:ATP binding"/>
    <property type="evidence" value="ECO:0007669"/>
    <property type="project" value="InterPro"/>
</dbReference>
<keyword evidence="4" id="KW-0418">Kinase</keyword>
<dbReference type="Gene3D" id="1.10.510.10">
    <property type="entry name" value="Transferase(Phosphotransferase) domain 1"/>
    <property type="match status" value="1"/>
</dbReference>
<dbReference type="Gene3D" id="3.40.50.2300">
    <property type="match status" value="2"/>
</dbReference>
<evidence type="ECO:0000313" key="4">
    <source>
        <dbReference type="EMBL" id="SDG38609.1"/>
    </source>
</evidence>
<organism evidence="4 5">
    <name type="scientific">Halorientalis regularis</name>
    <dbReference type="NCBI Taxonomy" id="660518"/>
    <lineage>
        <taxon>Archaea</taxon>
        <taxon>Methanobacteriati</taxon>
        <taxon>Methanobacteriota</taxon>
        <taxon>Stenosarchaea group</taxon>
        <taxon>Halobacteria</taxon>
        <taxon>Halobacteriales</taxon>
        <taxon>Haloarculaceae</taxon>
        <taxon>Halorientalis</taxon>
    </lineage>
</organism>
<dbReference type="InterPro" id="IPR028081">
    <property type="entry name" value="Leu-bd"/>
</dbReference>
<keyword evidence="4" id="KW-0808">Transferase</keyword>
<reference evidence="5" key="1">
    <citation type="submission" date="2016-10" db="EMBL/GenBank/DDBJ databases">
        <authorList>
            <person name="Varghese N."/>
            <person name="Submissions S."/>
        </authorList>
    </citation>
    <scope>NUCLEOTIDE SEQUENCE [LARGE SCALE GENOMIC DNA]</scope>
    <source>
        <strain evidence="5">IBRC-M 10760</strain>
    </source>
</reference>
<dbReference type="STRING" id="660518.SAMN05216218_1302"/>